<evidence type="ECO:0000313" key="2">
    <source>
        <dbReference type="EMBL" id="MBV7270102.1"/>
    </source>
</evidence>
<organism evidence="2 3">
    <name type="scientific">Winogradskyella luteola</name>
    <dbReference type="NCBI Taxonomy" id="2828330"/>
    <lineage>
        <taxon>Bacteria</taxon>
        <taxon>Pseudomonadati</taxon>
        <taxon>Bacteroidota</taxon>
        <taxon>Flavobacteriia</taxon>
        <taxon>Flavobacteriales</taxon>
        <taxon>Flavobacteriaceae</taxon>
        <taxon>Winogradskyella</taxon>
    </lineage>
</organism>
<name>A0A9X1FA44_9FLAO</name>
<gene>
    <name evidence="2" type="ORF">KCG49_12965</name>
</gene>
<protein>
    <submittedName>
        <fullName evidence="2">Uncharacterized protein</fullName>
    </submittedName>
</protein>
<comment type="caution">
    <text evidence="2">The sequence shown here is derived from an EMBL/GenBank/DDBJ whole genome shotgun (WGS) entry which is preliminary data.</text>
</comment>
<keyword evidence="3" id="KW-1185">Reference proteome</keyword>
<accession>A0A9X1FA44</accession>
<evidence type="ECO:0000313" key="3">
    <source>
        <dbReference type="Proteomes" id="UP001138894"/>
    </source>
</evidence>
<proteinExistence type="predicted"/>
<feature type="chain" id="PRO_5040806115" evidence="1">
    <location>
        <begin position="20"/>
        <end position="437"/>
    </location>
</feature>
<feature type="signal peptide" evidence="1">
    <location>
        <begin position="1"/>
        <end position="19"/>
    </location>
</feature>
<dbReference type="AlphaFoldDB" id="A0A9X1FA44"/>
<dbReference type="EMBL" id="JAGSPD010000011">
    <property type="protein sequence ID" value="MBV7270102.1"/>
    <property type="molecule type" value="Genomic_DNA"/>
</dbReference>
<sequence length="437" mass="49707">MKLRLLILSILIFFNYSNAQDFDLTELKAPSSPAFTILGVQPTEIARPTTFDAFKANLFDNFSDENGFSVPQNLALEFSPYWLFNHKNLTFDKLLDPSLNSVWTNMARNSSISIATIDIENQIDDEATSTGRRLGIGYRTLIFSGSPSKKNKEKLQQALLELKEVRLTMVSAINLTQTLAADPRYTDFNAFLDSFPVEIENLFKSKSLNSQVKERIRQIIEKDIVSPLREKNNTSPLDTQTKLLSYINSTLVVQVLTENKNDIQSKSQAVETLIDLNNKNYKGFFLEFASAFTLDFSDNEFDKSSVPKWGFWLTPSYRTENEKFEFLGVARFIKNDVIDNVETDNFDIGAKLVFEKDKLSFSGEFIQRFQNIELMDDSKEDLKAVLNIEYKLAKNILITYTFGEDFNVNTESDGNVISTVGLSYNIGGSTKNIKLFD</sequence>
<dbReference type="Proteomes" id="UP001138894">
    <property type="component" value="Unassembled WGS sequence"/>
</dbReference>
<dbReference type="RefSeq" id="WP_218547079.1">
    <property type="nucleotide sequence ID" value="NZ_JAGSPD010000011.1"/>
</dbReference>
<reference evidence="2" key="1">
    <citation type="submission" date="2021-04" db="EMBL/GenBank/DDBJ databases">
        <authorList>
            <person name="Pira H."/>
            <person name="Risdian C."/>
            <person name="Wink J."/>
        </authorList>
    </citation>
    <scope>NUCLEOTIDE SEQUENCE</scope>
    <source>
        <strain evidence="2">WHY3</strain>
    </source>
</reference>
<keyword evidence="1" id="KW-0732">Signal</keyword>
<evidence type="ECO:0000256" key="1">
    <source>
        <dbReference type="SAM" id="SignalP"/>
    </source>
</evidence>